<evidence type="ECO:0000313" key="2">
    <source>
        <dbReference type="Proteomes" id="UP000014480"/>
    </source>
</evidence>
<accession>A0A484FGV5</accession>
<evidence type="ECO:0000313" key="1">
    <source>
        <dbReference type="EMBL" id="TDZ17669.1"/>
    </source>
</evidence>
<reference evidence="2" key="2">
    <citation type="journal article" date="2019" name="Mol. Plant Microbe Interact.">
        <title>Genome sequence resources for four phytopathogenic fungi from the Colletotrichum orbiculare species complex.</title>
        <authorList>
            <person name="Gan P."/>
            <person name="Tsushima A."/>
            <person name="Narusaka M."/>
            <person name="Narusaka Y."/>
            <person name="Takano Y."/>
            <person name="Kubo Y."/>
            <person name="Shirasu K."/>
        </authorList>
    </citation>
    <scope>GENOME REANNOTATION</scope>
    <source>
        <strain evidence="2">104-T / ATCC 96160 / CBS 514.97 / LARS 414 / MAFF 240422</strain>
    </source>
</reference>
<dbReference type="AlphaFoldDB" id="A0A484FGV5"/>
<keyword evidence="2" id="KW-1185">Reference proteome</keyword>
<dbReference type="Proteomes" id="UP000014480">
    <property type="component" value="Unassembled WGS sequence"/>
</dbReference>
<dbReference type="EMBL" id="AMCV02000028">
    <property type="protein sequence ID" value="TDZ17669.1"/>
    <property type="molecule type" value="Genomic_DNA"/>
</dbReference>
<reference evidence="2" key="1">
    <citation type="journal article" date="2013" name="New Phytol.">
        <title>Comparative genomic and transcriptomic analyses reveal the hemibiotrophic stage shift of Colletotrichum fungi.</title>
        <authorList>
            <person name="Gan P."/>
            <person name="Ikeda K."/>
            <person name="Irieda H."/>
            <person name="Narusaka M."/>
            <person name="O'Connell R.J."/>
            <person name="Narusaka Y."/>
            <person name="Takano Y."/>
            <person name="Kubo Y."/>
            <person name="Shirasu K."/>
        </authorList>
    </citation>
    <scope>NUCLEOTIDE SEQUENCE [LARGE SCALE GENOMIC DNA]</scope>
    <source>
        <strain evidence="2">104-T / ATCC 96160 / CBS 514.97 / LARS 414 / MAFF 240422</strain>
    </source>
</reference>
<gene>
    <name evidence="1" type="ORF">Cob_v009519</name>
</gene>
<proteinExistence type="predicted"/>
<organism evidence="1 2">
    <name type="scientific">Colletotrichum orbiculare (strain 104-T / ATCC 96160 / CBS 514.97 / LARS 414 / MAFF 240422)</name>
    <name type="common">Cucumber anthracnose fungus</name>
    <name type="synonym">Colletotrichum lagenarium</name>
    <dbReference type="NCBI Taxonomy" id="1213857"/>
    <lineage>
        <taxon>Eukaryota</taxon>
        <taxon>Fungi</taxon>
        <taxon>Dikarya</taxon>
        <taxon>Ascomycota</taxon>
        <taxon>Pezizomycotina</taxon>
        <taxon>Sordariomycetes</taxon>
        <taxon>Hypocreomycetidae</taxon>
        <taxon>Glomerellales</taxon>
        <taxon>Glomerellaceae</taxon>
        <taxon>Colletotrichum</taxon>
        <taxon>Colletotrichum orbiculare species complex</taxon>
    </lineage>
</organism>
<name>A0A484FGV5_COLOR</name>
<comment type="caution">
    <text evidence="1">The sequence shown here is derived from an EMBL/GenBank/DDBJ whole genome shotgun (WGS) entry which is preliminary data.</text>
</comment>
<protein>
    <submittedName>
        <fullName evidence="1">Uncharacterized protein</fullName>
    </submittedName>
</protein>
<sequence>MTVNNLKSEILRFILKDDVLLANKSLFPKAKNRSVSIIKIPRVVNNHSNLVIESTSDQVPQSGLHGGPKVIWLNKGVLLKQPVNQLMECGQTLR</sequence>